<dbReference type="InterPro" id="IPR022764">
    <property type="entry name" value="Peptidase_S54_rhomboid_dom"/>
</dbReference>
<dbReference type="PANTHER" id="PTHR43731:SF14">
    <property type="entry name" value="PRESENILIN-ASSOCIATED RHOMBOID-LIKE PROTEIN, MITOCHONDRIAL"/>
    <property type="match status" value="1"/>
</dbReference>
<dbReference type="SMART" id="SM01160">
    <property type="entry name" value="DUF1751"/>
    <property type="match status" value="1"/>
</dbReference>
<reference evidence="9 10" key="1">
    <citation type="submission" date="2020-04" db="EMBL/GenBank/DDBJ databases">
        <title>Ramlibacter sp. G-1-2-2 isolated from soil.</title>
        <authorList>
            <person name="Dahal R.H."/>
        </authorList>
    </citation>
    <scope>NUCLEOTIDE SEQUENCE [LARGE SCALE GENOMIC DNA]</scope>
    <source>
        <strain evidence="9 10">G-1-2-2</strain>
    </source>
</reference>
<keyword evidence="3 7" id="KW-0812">Transmembrane</keyword>
<evidence type="ECO:0000256" key="5">
    <source>
        <dbReference type="ARBA" id="ARBA00022989"/>
    </source>
</evidence>
<sequence>MPQLTQSILIANVVVFLLQQVLGDGFTSLLALWPLGSGRFMPWQLVTYAFVHASLTHIAFNMWGLWMFGSELERVWGPRRMAVFYGASVLAAAFAQLAVSALLGNYAPTVGASGGLFGLLVGFAMLFPERRIVLLIPPIPMPAKVFVFVYGAIELVLGVTGTASGVAHFAHLGGIAGGWLVIRYWRGQPPFGRGRR</sequence>
<organism evidence="9 10">
    <name type="scientific">Ramlibacter agri</name>
    <dbReference type="NCBI Taxonomy" id="2728837"/>
    <lineage>
        <taxon>Bacteria</taxon>
        <taxon>Pseudomonadati</taxon>
        <taxon>Pseudomonadota</taxon>
        <taxon>Betaproteobacteria</taxon>
        <taxon>Burkholderiales</taxon>
        <taxon>Comamonadaceae</taxon>
        <taxon>Ramlibacter</taxon>
    </lineage>
</organism>
<accession>A0A848H3Z4</accession>
<dbReference type="PANTHER" id="PTHR43731">
    <property type="entry name" value="RHOMBOID PROTEASE"/>
    <property type="match status" value="1"/>
</dbReference>
<feature type="domain" description="Peptidase S54 rhomboid" evidence="8">
    <location>
        <begin position="41"/>
        <end position="182"/>
    </location>
</feature>
<keyword evidence="4" id="KW-0378">Hydrolase</keyword>
<dbReference type="GO" id="GO:0006508">
    <property type="term" value="P:proteolysis"/>
    <property type="evidence" value="ECO:0007669"/>
    <property type="project" value="UniProtKB-KW"/>
</dbReference>
<feature type="transmembrane region" description="Helical" evidence="7">
    <location>
        <begin position="47"/>
        <end position="69"/>
    </location>
</feature>
<evidence type="ECO:0000313" key="10">
    <source>
        <dbReference type="Proteomes" id="UP000541185"/>
    </source>
</evidence>
<evidence type="ECO:0000256" key="6">
    <source>
        <dbReference type="ARBA" id="ARBA00023136"/>
    </source>
</evidence>
<evidence type="ECO:0000256" key="2">
    <source>
        <dbReference type="ARBA" id="ARBA00009045"/>
    </source>
</evidence>
<evidence type="ECO:0000256" key="7">
    <source>
        <dbReference type="SAM" id="Phobius"/>
    </source>
</evidence>
<dbReference type="AlphaFoldDB" id="A0A848H3Z4"/>
<evidence type="ECO:0000256" key="1">
    <source>
        <dbReference type="ARBA" id="ARBA00004141"/>
    </source>
</evidence>
<keyword evidence="9" id="KW-0645">Protease</keyword>
<dbReference type="EMBL" id="JABBFX010000001">
    <property type="protein sequence ID" value="NML43363.1"/>
    <property type="molecule type" value="Genomic_DNA"/>
</dbReference>
<name>A0A848H3Z4_9BURK</name>
<feature type="transmembrane region" description="Helical" evidence="7">
    <location>
        <begin position="165"/>
        <end position="185"/>
    </location>
</feature>
<comment type="similarity">
    <text evidence="2">Belongs to the peptidase S54 family.</text>
</comment>
<evidence type="ECO:0000313" key="9">
    <source>
        <dbReference type="EMBL" id="NML43363.1"/>
    </source>
</evidence>
<protein>
    <submittedName>
        <fullName evidence="9">Rhomboid family intramembrane serine protease</fullName>
    </submittedName>
</protein>
<dbReference type="InterPro" id="IPR050925">
    <property type="entry name" value="Rhomboid_protease_S54"/>
</dbReference>
<feature type="transmembrane region" description="Helical" evidence="7">
    <location>
        <begin position="81"/>
        <end position="103"/>
    </location>
</feature>
<evidence type="ECO:0000256" key="3">
    <source>
        <dbReference type="ARBA" id="ARBA00022692"/>
    </source>
</evidence>
<dbReference type="Proteomes" id="UP000541185">
    <property type="component" value="Unassembled WGS sequence"/>
</dbReference>
<feature type="transmembrane region" description="Helical" evidence="7">
    <location>
        <begin position="109"/>
        <end position="127"/>
    </location>
</feature>
<proteinExistence type="inferred from homology"/>
<evidence type="ECO:0000256" key="4">
    <source>
        <dbReference type="ARBA" id="ARBA00022801"/>
    </source>
</evidence>
<gene>
    <name evidence="9" type="ORF">HHL11_06340</name>
</gene>
<feature type="transmembrane region" description="Helical" evidence="7">
    <location>
        <begin position="134"/>
        <end position="153"/>
    </location>
</feature>
<dbReference type="Pfam" id="PF01694">
    <property type="entry name" value="Rhomboid"/>
    <property type="match status" value="1"/>
</dbReference>
<comment type="subcellular location">
    <subcellularLocation>
        <location evidence="1">Membrane</location>
        <topology evidence="1">Multi-pass membrane protein</topology>
    </subcellularLocation>
</comment>
<keyword evidence="6 7" id="KW-0472">Membrane</keyword>
<dbReference type="RefSeq" id="WP_169417573.1">
    <property type="nucleotide sequence ID" value="NZ_JABBFX010000001.1"/>
</dbReference>
<evidence type="ECO:0000259" key="8">
    <source>
        <dbReference type="Pfam" id="PF01694"/>
    </source>
</evidence>
<dbReference type="Gene3D" id="1.20.1540.10">
    <property type="entry name" value="Rhomboid-like"/>
    <property type="match status" value="1"/>
</dbReference>
<dbReference type="InterPro" id="IPR035952">
    <property type="entry name" value="Rhomboid-like_sf"/>
</dbReference>
<dbReference type="GO" id="GO:0004252">
    <property type="term" value="F:serine-type endopeptidase activity"/>
    <property type="evidence" value="ECO:0007669"/>
    <property type="project" value="InterPro"/>
</dbReference>
<dbReference type="GO" id="GO:0016020">
    <property type="term" value="C:membrane"/>
    <property type="evidence" value="ECO:0007669"/>
    <property type="project" value="UniProtKB-SubCell"/>
</dbReference>
<keyword evidence="5 7" id="KW-1133">Transmembrane helix</keyword>
<comment type="caution">
    <text evidence="9">The sequence shown here is derived from an EMBL/GenBank/DDBJ whole genome shotgun (WGS) entry which is preliminary data.</text>
</comment>
<keyword evidence="10" id="KW-1185">Reference proteome</keyword>
<dbReference type="SUPFAM" id="SSF144091">
    <property type="entry name" value="Rhomboid-like"/>
    <property type="match status" value="1"/>
</dbReference>